<feature type="coiled-coil region" evidence="1">
    <location>
        <begin position="885"/>
        <end position="983"/>
    </location>
</feature>
<dbReference type="Proteomes" id="UP000823964">
    <property type="component" value="Unassembled WGS sequence"/>
</dbReference>
<dbReference type="GO" id="GO:0016887">
    <property type="term" value="F:ATP hydrolysis activity"/>
    <property type="evidence" value="ECO:0007669"/>
    <property type="project" value="InterPro"/>
</dbReference>
<reference evidence="3" key="1">
    <citation type="journal article" date="2021" name="PeerJ">
        <title>Extensive microbial diversity within the chicken gut microbiome revealed by metagenomics and culture.</title>
        <authorList>
            <person name="Gilroy R."/>
            <person name="Ravi A."/>
            <person name="Getino M."/>
            <person name="Pursley I."/>
            <person name="Horton D.L."/>
            <person name="Alikhan N.F."/>
            <person name="Baker D."/>
            <person name="Gharbi K."/>
            <person name="Hall N."/>
            <person name="Watson M."/>
            <person name="Adriaenssens E.M."/>
            <person name="Foster-Nyarko E."/>
            <person name="Jarju S."/>
            <person name="Secka A."/>
            <person name="Antonio M."/>
            <person name="Oren A."/>
            <person name="Chaudhuri R.R."/>
            <person name="La Ragione R."/>
            <person name="Hildebrand F."/>
            <person name="Pallen M.J."/>
        </authorList>
    </citation>
    <scope>NUCLEOTIDE SEQUENCE</scope>
    <source>
        <strain evidence="3">14975</strain>
    </source>
</reference>
<dbReference type="Pfam" id="PF13476">
    <property type="entry name" value="AAA_23"/>
    <property type="match status" value="1"/>
</dbReference>
<protein>
    <submittedName>
        <fullName evidence="3">AAA family ATPase</fullName>
    </submittedName>
</protein>
<feature type="coiled-coil region" evidence="1">
    <location>
        <begin position="600"/>
        <end position="634"/>
    </location>
</feature>
<dbReference type="PANTHER" id="PTHR32114">
    <property type="entry name" value="ABC TRANSPORTER ABCH.3"/>
    <property type="match status" value="1"/>
</dbReference>
<dbReference type="InterPro" id="IPR027417">
    <property type="entry name" value="P-loop_NTPase"/>
</dbReference>
<keyword evidence="1" id="KW-0175">Coiled coil</keyword>
<accession>A0A9D1VBF0</accession>
<evidence type="ECO:0000259" key="2">
    <source>
        <dbReference type="Pfam" id="PF13476"/>
    </source>
</evidence>
<organism evidence="3 4">
    <name type="scientific">Candidatus Akkermansia intestinigallinarum</name>
    <dbReference type="NCBI Taxonomy" id="2838431"/>
    <lineage>
        <taxon>Bacteria</taxon>
        <taxon>Pseudomonadati</taxon>
        <taxon>Verrucomicrobiota</taxon>
        <taxon>Verrucomicrobiia</taxon>
        <taxon>Verrucomicrobiales</taxon>
        <taxon>Akkermansiaceae</taxon>
        <taxon>Akkermansia</taxon>
    </lineage>
</organism>
<dbReference type="GO" id="GO:0006302">
    <property type="term" value="P:double-strand break repair"/>
    <property type="evidence" value="ECO:0007669"/>
    <property type="project" value="InterPro"/>
</dbReference>
<feature type="coiled-coil region" evidence="1">
    <location>
        <begin position="222"/>
        <end position="249"/>
    </location>
</feature>
<sequence length="1151" mass="129091">MKLLRLSFSNLNSLASDFCIDFEHPQLADAGIFIIAGPTGSGKTTILDAVTYALYGETSRLGSFSQTRNELMSRSAQSCSAELLFEKVCEGRRRRFRVSTAQKRTRRASSATPYGPEQRRLTEILPGGAEVVLSEKSGDVDELVVEICGLSYDDFSRCIMLPQGKFQDFLRASAKERAESLMSITGTEIYAELGLHVRARMKELKDERARFRFLPVLSGEERSEAERLLAEAVQQKRDEEAARATIELELREQAAFEKLCADEAAARAHRDELRLAVERFRVSGDEARCEAALRARRVQPSDQRCAEAEARCRREGEAAAKLEALSPSLGEKRRAAENVANDCAVRLCNESLRFDEREQRVRERLQPLEQDLQRQETLRQERLAQAQAPRRRLKVLQGEQDELRRRIAQAEASRDEAERELQQLGDGSDWGEALVGWEISLRCWEDRMQGVALLPRELSSDEARRQTAALEHELGHLAGGESLAEANERLRRLRELVEAAQESASLANRLSELRRRSEALGSLGEAAQQEERKAAQRVRQAEQHAEAVGRLASVEEQLRRLAADFRAGRYTHCPCCGSSMPGEEPPPLPPDASETAQAWLREARREYEAAALKLRRAEQELAEARGEIAASEAQLPAREEKVAELLRQLGWAELPADPAALCRDLEVRVAAMQELERQRDELRRLLPALEAREDFSRRLAAHRNMVPGAEPPHEPAGARRLYEQARARLVAWEAAQRVQREQAEALAEARKLLSLKQTELMQTQRLLDGADKALAEAQEACRALEQRRLDEWGAEGARGSQALLATWRDDLRSLERALSEAQKREAAARADDEKTAALLKQQQERRAEAELACRKAEGEFAEALAAVGFADEAAYRAALLPEARLEELLATRSELSDGLREAEQALQHWSAQLEPLRRQRAAVNADELREQRDQLDARLRELEPRLQELTGKLSYDDRQRDANRALESELGELTERLRLWEELYEAMGGTADSFRDYAQGITMKMLVSLANSHLRRLHDRYLLLSDPEKPLELSIIDSYQDDKPRSCSNLSGGESFIVSLALALGLSHMVSDAQLDSLFLDEGFGTLDGETLEQVMESLQKLSASGKMVGVISHVEKLRERIPAAICVVPMRQGLSTLSGEAVVLARPPQG</sequence>
<dbReference type="InterPro" id="IPR038729">
    <property type="entry name" value="Rad50/SbcC_AAA"/>
</dbReference>
<evidence type="ECO:0000313" key="4">
    <source>
        <dbReference type="Proteomes" id="UP000823964"/>
    </source>
</evidence>
<feature type="coiled-coil region" evidence="1">
    <location>
        <begin position="665"/>
        <end position="692"/>
    </location>
</feature>
<dbReference type="AlphaFoldDB" id="A0A9D1VBF0"/>
<proteinExistence type="predicted"/>
<feature type="coiled-coil region" evidence="1">
    <location>
        <begin position="760"/>
        <end position="859"/>
    </location>
</feature>
<feature type="coiled-coil region" evidence="1">
    <location>
        <begin position="483"/>
        <end position="516"/>
    </location>
</feature>
<reference evidence="3" key="2">
    <citation type="submission" date="2021-04" db="EMBL/GenBank/DDBJ databases">
        <authorList>
            <person name="Gilroy R."/>
        </authorList>
    </citation>
    <scope>NUCLEOTIDE SEQUENCE</scope>
    <source>
        <strain evidence="3">14975</strain>
    </source>
</reference>
<evidence type="ECO:0000313" key="3">
    <source>
        <dbReference type="EMBL" id="HIX20088.1"/>
    </source>
</evidence>
<dbReference type="PANTHER" id="PTHR32114:SF2">
    <property type="entry name" value="ABC TRANSPORTER ABCH.3"/>
    <property type="match status" value="1"/>
</dbReference>
<dbReference type="Gene3D" id="3.40.50.300">
    <property type="entry name" value="P-loop containing nucleotide triphosphate hydrolases"/>
    <property type="match status" value="2"/>
</dbReference>
<dbReference type="EMBL" id="DXFQ01000101">
    <property type="protein sequence ID" value="HIX20088.1"/>
    <property type="molecule type" value="Genomic_DNA"/>
</dbReference>
<comment type="caution">
    <text evidence="3">The sequence shown here is derived from an EMBL/GenBank/DDBJ whole genome shotgun (WGS) entry which is preliminary data.</text>
</comment>
<gene>
    <name evidence="3" type="ORF">H9862_05730</name>
</gene>
<feature type="coiled-coil region" evidence="1">
    <location>
        <begin position="393"/>
        <end position="427"/>
    </location>
</feature>
<dbReference type="Pfam" id="PF13558">
    <property type="entry name" value="SbcC_Walker_B"/>
    <property type="match status" value="1"/>
</dbReference>
<dbReference type="SUPFAM" id="SSF52540">
    <property type="entry name" value="P-loop containing nucleoside triphosphate hydrolases"/>
    <property type="match status" value="1"/>
</dbReference>
<evidence type="ECO:0000256" key="1">
    <source>
        <dbReference type="SAM" id="Coils"/>
    </source>
</evidence>
<feature type="domain" description="Rad50/SbcC-type AAA" evidence="2">
    <location>
        <begin position="5"/>
        <end position="206"/>
    </location>
</feature>
<name>A0A9D1VBF0_9BACT</name>